<sequence length="67" mass="7945">MPYFKICDWSTRNFYVRTRWIKCCLLLLCLLLPLSLSIPFDLLSLSFNLIFFCILHMTIASKSCYLT</sequence>
<name>A0A0V0H6Z2_SOLCH</name>
<keyword evidence="1" id="KW-0472">Membrane</keyword>
<keyword evidence="1" id="KW-0812">Transmembrane</keyword>
<evidence type="ECO:0000313" key="2">
    <source>
        <dbReference type="EMBL" id="JAP15850.1"/>
    </source>
</evidence>
<dbReference type="EMBL" id="GEDG01024600">
    <property type="protein sequence ID" value="JAP15850.1"/>
    <property type="molecule type" value="Transcribed_RNA"/>
</dbReference>
<dbReference type="AlphaFoldDB" id="A0A0V0H6Z2"/>
<accession>A0A0V0H6Z2</accession>
<proteinExistence type="predicted"/>
<feature type="transmembrane region" description="Helical" evidence="1">
    <location>
        <begin position="47"/>
        <end position="66"/>
    </location>
</feature>
<keyword evidence="1" id="KW-1133">Transmembrane helix</keyword>
<protein>
    <submittedName>
        <fullName evidence="2">Putative ovule protein</fullName>
    </submittedName>
</protein>
<evidence type="ECO:0000256" key="1">
    <source>
        <dbReference type="SAM" id="Phobius"/>
    </source>
</evidence>
<reference evidence="2" key="1">
    <citation type="submission" date="2015-12" db="EMBL/GenBank/DDBJ databases">
        <title>Gene expression during late stages of embryo sac development: a critical building block for successful pollen-pistil interactions.</title>
        <authorList>
            <person name="Liu Y."/>
            <person name="Joly V."/>
            <person name="Sabar M."/>
            <person name="Matton D.P."/>
        </authorList>
    </citation>
    <scope>NUCLEOTIDE SEQUENCE</scope>
</reference>
<organism evidence="2">
    <name type="scientific">Solanum chacoense</name>
    <name type="common">Chaco potato</name>
    <dbReference type="NCBI Taxonomy" id="4108"/>
    <lineage>
        <taxon>Eukaryota</taxon>
        <taxon>Viridiplantae</taxon>
        <taxon>Streptophyta</taxon>
        <taxon>Embryophyta</taxon>
        <taxon>Tracheophyta</taxon>
        <taxon>Spermatophyta</taxon>
        <taxon>Magnoliopsida</taxon>
        <taxon>eudicotyledons</taxon>
        <taxon>Gunneridae</taxon>
        <taxon>Pentapetalae</taxon>
        <taxon>asterids</taxon>
        <taxon>lamiids</taxon>
        <taxon>Solanales</taxon>
        <taxon>Solanaceae</taxon>
        <taxon>Solanoideae</taxon>
        <taxon>Solaneae</taxon>
        <taxon>Solanum</taxon>
    </lineage>
</organism>